<dbReference type="EMBL" id="PXNQ02000008">
    <property type="protein sequence ID" value="RNF33910.1"/>
    <property type="molecule type" value="Genomic_DNA"/>
</dbReference>
<name>A0A422QVC9_9RHOB</name>
<dbReference type="AlphaFoldDB" id="A0A422QVC9"/>
<keyword evidence="8" id="KW-1185">Reference proteome</keyword>
<dbReference type="InterPro" id="IPR016032">
    <property type="entry name" value="Sig_transdc_resp-reg_C-effctor"/>
</dbReference>
<dbReference type="Proteomes" id="UP000238137">
    <property type="component" value="Unassembled WGS sequence"/>
</dbReference>
<sequence length="581" mass="66011">MPYSHKPTEKLFGIRSLFLAIVLIFCPHLRHNAYRGATMRYAFDDYILDTALRELRFRGTIQPAEPQVFDLVLYLLRNRDRVIGYDELIEAVWEGRNVSESTIRNRINAARKLIGDDGHRQCVIRTFPRRGLRFISEVREGDITSSSSATSHSVIPDDESLPLANNEAPIPANHADRSAQPTHRWPVVAVLPFVNLSGDPLQEHLGDGFCEDIITMLARHRTLTVVARNSAFAFKGHTGNIRSAGANLGADYVVEGSVRRIDDSIRVTAHLIQTSNGQLIWADHFDRRMEALFDVLDNITQRIVANIEPEIGSAERARVGRKIPSSLRAWDLFQLGTTHLYRATRNDNREAQRLLRLAIEQDQELAQAHAYLSYAILLSMLYFEAEPEEERLDEAQELARKAMELDEHDAMIRFVYGRVLLARCEYSDALHELEQAVALNPALAVGHCGVGDSLAYEGRYDESYSCFQRAIELSPHDPQRWAFYAYRALAHLFAHEFELASDWAKKATHIPNCHYWPYAHRVAALGHLGAVDQYEQAVSLLLRKRPGFTCQMARKRLFYIKDDDKLDLYVAGLRKAGLPAV</sequence>
<dbReference type="GO" id="GO:0003677">
    <property type="term" value="F:DNA binding"/>
    <property type="evidence" value="ECO:0007669"/>
    <property type="project" value="UniProtKB-UniRule"/>
</dbReference>
<dbReference type="InterPro" id="IPR036388">
    <property type="entry name" value="WH-like_DNA-bd_sf"/>
</dbReference>
<feature type="repeat" description="TPR" evidence="2">
    <location>
        <begin position="410"/>
        <end position="443"/>
    </location>
</feature>
<protein>
    <submittedName>
        <fullName evidence="7">Tetratricopeptide repeat protein</fullName>
    </submittedName>
</protein>
<feature type="domain" description="OmpR/PhoB-type" evidence="6">
    <location>
        <begin position="38"/>
        <end position="136"/>
    </location>
</feature>
<feature type="DNA-binding region" description="OmpR/PhoB-type" evidence="3">
    <location>
        <begin position="38"/>
        <end position="136"/>
    </location>
</feature>
<comment type="caution">
    <text evidence="7">The sequence shown here is derived from an EMBL/GenBank/DDBJ whole genome shotgun (WGS) entry which is preliminary data.</text>
</comment>
<evidence type="ECO:0000313" key="7">
    <source>
        <dbReference type="EMBL" id="RNF33910.1"/>
    </source>
</evidence>
<dbReference type="SMART" id="SM00862">
    <property type="entry name" value="Trans_reg_C"/>
    <property type="match status" value="1"/>
</dbReference>
<dbReference type="PANTHER" id="PTHR12558:SF33">
    <property type="entry name" value="BLL7664 PROTEIN"/>
    <property type="match status" value="1"/>
</dbReference>
<gene>
    <name evidence="7" type="ORF">A7A09_013390</name>
</gene>
<evidence type="ECO:0000256" key="4">
    <source>
        <dbReference type="SAM" id="MobiDB-lite"/>
    </source>
</evidence>
<dbReference type="SMART" id="SM00028">
    <property type="entry name" value="TPR"/>
    <property type="match status" value="2"/>
</dbReference>
<keyword evidence="5" id="KW-0812">Transmembrane</keyword>
<feature type="region of interest" description="Disordered" evidence="4">
    <location>
        <begin position="145"/>
        <end position="179"/>
    </location>
</feature>
<keyword evidence="5" id="KW-0472">Membrane</keyword>
<evidence type="ECO:0000256" key="1">
    <source>
        <dbReference type="ARBA" id="ARBA00023125"/>
    </source>
</evidence>
<dbReference type="CDD" id="cd00383">
    <property type="entry name" value="trans_reg_C"/>
    <property type="match status" value="1"/>
</dbReference>
<dbReference type="SUPFAM" id="SSF81901">
    <property type="entry name" value="HCP-like"/>
    <property type="match status" value="1"/>
</dbReference>
<evidence type="ECO:0000256" key="3">
    <source>
        <dbReference type="PROSITE-ProRule" id="PRU01091"/>
    </source>
</evidence>
<feature type="transmembrane region" description="Helical" evidence="5">
    <location>
        <begin position="12"/>
        <end position="30"/>
    </location>
</feature>
<reference evidence="7" key="1">
    <citation type="submission" date="2018-05" db="EMBL/GenBank/DDBJ databases">
        <title>Reclassification of Methylarcula marina and Methylarcula terricola as Paracoccus methylarcula sp.nov., comb.nov. and Paracoccus terricola comb.nov.</title>
        <authorList>
            <person name="Shmareva M.N."/>
            <person name="Doronina N.V."/>
            <person name="Vasilenko O.V."/>
            <person name="Tarlachkov S.V."/>
            <person name="Trotsenko Y.A."/>
        </authorList>
    </citation>
    <scope>NUCLEOTIDE SEQUENCE [LARGE SCALE GENOMIC DNA]</scope>
    <source>
        <strain evidence="7">VKM B-2159</strain>
    </source>
</reference>
<dbReference type="OrthoDB" id="54411at2"/>
<accession>A0A422QVC9</accession>
<dbReference type="InterPro" id="IPR019734">
    <property type="entry name" value="TPR_rpt"/>
</dbReference>
<dbReference type="PROSITE" id="PS50005">
    <property type="entry name" value="TPR"/>
    <property type="match status" value="2"/>
</dbReference>
<dbReference type="Gene3D" id="1.10.10.10">
    <property type="entry name" value="Winged helix-like DNA-binding domain superfamily/Winged helix DNA-binding domain"/>
    <property type="match status" value="1"/>
</dbReference>
<feature type="repeat" description="TPR" evidence="2">
    <location>
        <begin position="444"/>
        <end position="477"/>
    </location>
</feature>
<evidence type="ECO:0000256" key="5">
    <source>
        <dbReference type="SAM" id="Phobius"/>
    </source>
</evidence>
<proteinExistence type="predicted"/>
<dbReference type="InterPro" id="IPR011990">
    <property type="entry name" value="TPR-like_helical_dom_sf"/>
</dbReference>
<evidence type="ECO:0000313" key="8">
    <source>
        <dbReference type="Proteomes" id="UP000238137"/>
    </source>
</evidence>
<keyword evidence="5" id="KW-1133">Transmembrane helix</keyword>
<dbReference type="Gene3D" id="1.25.40.10">
    <property type="entry name" value="Tetratricopeptide repeat domain"/>
    <property type="match status" value="1"/>
</dbReference>
<dbReference type="Pfam" id="PF00486">
    <property type="entry name" value="Trans_reg_C"/>
    <property type="match status" value="1"/>
</dbReference>
<dbReference type="GO" id="GO:0006355">
    <property type="term" value="P:regulation of DNA-templated transcription"/>
    <property type="evidence" value="ECO:0007669"/>
    <property type="project" value="InterPro"/>
</dbReference>
<keyword evidence="2" id="KW-0802">TPR repeat</keyword>
<dbReference type="GO" id="GO:0000160">
    <property type="term" value="P:phosphorelay signal transduction system"/>
    <property type="evidence" value="ECO:0007669"/>
    <property type="project" value="InterPro"/>
</dbReference>
<evidence type="ECO:0000259" key="6">
    <source>
        <dbReference type="PROSITE" id="PS51755"/>
    </source>
</evidence>
<keyword evidence="1 3" id="KW-0238">DNA-binding</keyword>
<evidence type="ECO:0000256" key="2">
    <source>
        <dbReference type="PROSITE-ProRule" id="PRU00339"/>
    </source>
</evidence>
<dbReference type="InterPro" id="IPR001867">
    <property type="entry name" value="OmpR/PhoB-type_DNA-bd"/>
</dbReference>
<dbReference type="Gene3D" id="3.40.50.10070">
    <property type="entry name" value="TolB, N-terminal domain"/>
    <property type="match status" value="1"/>
</dbReference>
<dbReference type="PROSITE" id="PS51755">
    <property type="entry name" value="OMPR_PHOB"/>
    <property type="match status" value="1"/>
</dbReference>
<organism evidence="7 8">
    <name type="scientific">Paracoccus methylarcula</name>
    <dbReference type="NCBI Taxonomy" id="72022"/>
    <lineage>
        <taxon>Bacteria</taxon>
        <taxon>Pseudomonadati</taxon>
        <taxon>Pseudomonadota</taxon>
        <taxon>Alphaproteobacteria</taxon>
        <taxon>Rhodobacterales</taxon>
        <taxon>Paracoccaceae</taxon>
        <taxon>Paracoccus</taxon>
    </lineage>
</organism>
<dbReference type="SUPFAM" id="SSF46894">
    <property type="entry name" value="C-terminal effector domain of the bipartite response regulators"/>
    <property type="match status" value="1"/>
</dbReference>
<dbReference type="PANTHER" id="PTHR12558">
    <property type="entry name" value="CELL DIVISION CYCLE 16,23,27"/>
    <property type="match status" value="1"/>
</dbReference>